<evidence type="ECO:0000256" key="2">
    <source>
        <dbReference type="ARBA" id="ARBA00012534"/>
    </source>
</evidence>
<reference evidence="8 9" key="1">
    <citation type="submission" date="2018-10" db="EMBL/GenBank/DDBJ databases">
        <title>Roseomonas sp. nov., isolated from feces of Tibetan antelopes in the Qinghai-Tibet plateau, China.</title>
        <authorList>
            <person name="Tian Z."/>
        </authorList>
    </citation>
    <scope>NUCLEOTIDE SEQUENCE [LARGE SCALE GENOMIC DNA]</scope>
    <source>
        <strain evidence="8 9">Z23</strain>
    </source>
</reference>
<keyword evidence="5" id="KW-0949">S-adenosyl-L-methionine</keyword>
<keyword evidence="9" id="KW-1185">Reference proteome</keyword>
<accession>A0ABX9VNC6</accession>
<evidence type="ECO:0000313" key="9">
    <source>
        <dbReference type="Proteomes" id="UP000274097"/>
    </source>
</evidence>
<evidence type="ECO:0000256" key="4">
    <source>
        <dbReference type="ARBA" id="ARBA00022679"/>
    </source>
</evidence>
<dbReference type="InterPro" id="IPR000780">
    <property type="entry name" value="CheR_MeTrfase"/>
</dbReference>
<feature type="domain" description="CheR-type methyltransferase" evidence="7">
    <location>
        <begin position="15"/>
        <end position="294"/>
    </location>
</feature>
<comment type="catalytic activity">
    <reaction evidence="1">
        <text>L-glutamyl-[protein] + S-adenosyl-L-methionine = [protein]-L-glutamate 5-O-methyl ester + S-adenosyl-L-homocysteine</text>
        <dbReference type="Rhea" id="RHEA:24452"/>
        <dbReference type="Rhea" id="RHEA-COMP:10208"/>
        <dbReference type="Rhea" id="RHEA-COMP:10311"/>
        <dbReference type="ChEBI" id="CHEBI:29973"/>
        <dbReference type="ChEBI" id="CHEBI:57856"/>
        <dbReference type="ChEBI" id="CHEBI:59789"/>
        <dbReference type="ChEBI" id="CHEBI:82795"/>
        <dbReference type="EC" id="2.1.1.80"/>
    </reaction>
</comment>
<dbReference type="InterPro" id="IPR050903">
    <property type="entry name" value="Bact_Chemotaxis_MeTrfase"/>
</dbReference>
<evidence type="ECO:0000256" key="5">
    <source>
        <dbReference type="ARBA" id="ARBA00022691"/>
    </source>
</evidence>
<dbReference type="PRINTS" id="PR00996">
    <property type="entry name" value="CHERMTFRASE"/>
</dbReference>
<keyword evidence="4" id="KW-0808">Transferase</keyword>
<dbReference type="Proteomes" id="UP000274097">
    <property type="component" value="Unassembled WGS sequence"/>
</dbReference>
<dbReference type="EMBL" id="RFLX01000002">
    <property type="protein sequence ID" value="RMI26298.1"/>
    <property type="molecule type" value="Genomic_DNA"/>
</dbReference>
<keyword evidence="3 8" id="KW-0489">Methyltransferase</keyword>
<dbReference type="SUPFAM" id="SSF48452">
    <property type="entry name" value="TPR-like"/>
    <property type="match status" value="1"/>
</dbReference>
<dbReference type="InterPro" id="IPR011990">
    <property type="entry name" value="TPR-like_helical_dom_sf"/>
</dbReference>
<evidence type="ECO:0000313" key="8">
    <source>
        <dbReference type="EMBL" id="RMI26298.1"/>
    </source>
</evidence>
<evidence type="ECO:0000259" key="7">
    <source>
        <dbReference type="PROSITE" id="PS50123"/>
    </source>
</evidence>
<name>A0ABX9VNC6_9PROT</name>
<proteinExistence type="predicted"/>
<dbReference type="EC" id="2.1.1.80" evidence="2"/>
<dbReference type="PANTHER" id="PTHR24422:SF19">
    <property type="entry name" value="CHEMOTAXIS PROTEIN METHYLTRANSFERASE"/>
    <property type="match status" value="1"/>
</dbReference>
<dbReference type="Gene3D" id="1.25.40.10">
    <property type="entry name" value="Tetratricopeptide repeat domain"/>
    <property type="match status" value="1"/>
</dbReference>
<dbReference type="InterPro" id="IPR022642">
    <property type="entry name" value="CheR_C"/>
</dbReference>
<gene>
    <name evidence="8" type="ORF">EBE87_03145</name>
</gene>
<dbReference type="GO" id="GO:0032259">
    <property type="term" value="P:methylation"/>
    <property type="evidence" value="ECO:0007669"/>
    <property type="project" value="UniProtKB-KW"/>
</dbReference>
<dbReference type="GO" id="GO:0008168">
    <property type="term" value="F:methyltransferase activity"/>
    <property type="evidence" value="ECO:0007669"/>
    <property type="project" value="UniProtKB-KW"/>
</dbReference>
<dbReference type="Pfam" id="PF01739">
    <property type="entry name" value="CheR"/>
    <property type="match status" value="1"/>
</dbReference>
<dbReference type="Gene3D" id="1.10.155.10">
    <property type="entry name" value="Chemotaxis receptor methyltransferase CheR, N-terminal domain"/>
    <property type="match status" value="1"/>
</dbReference>
<evidence type="ECO:0000256" key="1">
    <source>
        <dbReference type="ARBA" id="ARBA00001541"/>
    </source>
</evidence>
<dbReference type="Pfam" id="PF03705">
    <property type="entry name" value="CheR_N"/>
    <property type="match status" value="1"/>
</dbReference>
<dbReference type="Gene3D" id="3.40.50.150">
    <property type="entry name" value="Vaccinia Virus protein VP39"/>
    <property type="match status" value="1"/>
</dbReference>
<sequence length="492" mass="53874">MDGLMALPQARPSFLPDADFLRLKALLIRRTGHFYYEDKDDLLWDRVRRRLHALGLRGTGAYLDLLQDPARGEAEWAALEAEITIGETFFFRYAEQFAALRNTILPEILARNAATRRLRIWSAGCANGSEPYSVAILLRQMLGEAIADWRITLLGTDLNETSLGSARLGTFSPWALRSMPPEDRARDFVPIPDGRGWQLRPQHRAMVRFQRQNLLDLLKPDAALEMTEFDLVLCRNVLIYFHPEVVLQLVHAMAERLVPGGWLLLGHAEPSPAYGQFLEPVSLPGTAAWRRGGEDLPPLPEMPVPETPVPEAPPPLPLSAMPWAPLAVPEAPLPRATPGQPAPATPAIALPATSAEEALHRARARADLGDLDGASLACRQGLEAEPTHAALHYYEALIARARGEGPPAERAFRRAIALRDDFAMAHYQLGLLLLAEGRTAPGRKAIAVAARVAQALPDDAPLPEGDGMTAGELRAAARMHLHPPATAAVRAR</sequence>
<evidence type="ECO:0000256" key="6">
    <source>
        <dbReference type="SAM" id="MobiDB-lite"/>
    </source>
</evidence>
<dbReference type="InterPro" id="IPR019734">
    <property type="entry name" value="TPR_rpt"/>
</dbReference>
<evidence type="ECO:0000256" key="3">
    <source>
        <dbReference type="ARBA" id="ARBA00022603"/>
    </source>
</evidence>
<dbReference type="PANTHER" id="PTHR24422">
    <property type="entry name" value="CHEMOTAXIS PROTEIN METHYLTRANSFERASE"/>
    <property type="match status" value="1"/>
</dbReference>
<feature type="compositionally biased region" description="Pro residues" evidence="6">
    <location>
        <begin position="297"/>
        <end position="313"/>
    </location>
</feature>
<dbReference type="SUPFAM" id="SSF53335">
    <property type="entry name" value="S-adenosyl-L-methionine-dependent methyltransferases"/>
    <property type="match status" value="1"/>
</dbReference>
<feature type="region of interest" description="Disordered" evidence="6">
    <location>
        <begin position="292"/>
        <end position="313"/>
    </location>
</feature>
<comment type="caution">
    <text evidence="8">The sequence shown here is derived from an EMBL/GenBank/DDBJ whole genome shotgun (WGS) entry which is preliminary data.</text>
</comment>
<dbReference type="InterPro" id="IPR036804">
    <property type="entry name" value="CheR_N_sf"/>
</dbReference>
<dbReference type="SMART" id="SM00138">
    <property type="entry name" value="MeTrc"/>
    <property type="match status" value="1"/>
</dbReference>
<dbReference type="InterPro" id="IPR029063">
    <property type="entry name" value="SAM-dependent_MTases_sf"/>
</dbReference>
<dbReference type="SMART" id="SM00028">
    <property type="entry name" value="TPR"/>
    <property type="match status" value="2"/>
</dbReference>
<protein>
    <recommendedName>
        <fullName evidence="2">protein-glutamate O-methyltransferase</fullName>
        <ecNumber evidence="2">2.1.1.80</ecNumber>
    </recommendedName>
</protein>
<organism evidence="8 9">
    <name type="scientific">Teichococcus wenyumeiae</name>
    <dbReference type="NCBI Taxonomy" id="2478470"/>
    <lineage>
        <taxon>Bacteria</taxon>
        <taxon>Pseudomonadati</taxon>
        <taxon>Pseudomonadota</taxon>
        <taxon>Alphaproteobacteria</taxon>
        <taxon>Acetobacterales</taxon>
        <taxon>Roseomonadaceae</taxon>
        <taxon>Roseomonas</taxon>
    </lineage>
</organism>
<dbReference type="PROSITE" id="PS50123">
    <property type="entry name" value="CHER"/>
    <property type="match status" value="1"/>
</dbReference>
<dbReference type="InterPro" id="IPR022641">
    <property type="entry name" value="CheR_N"/>
</dbReference>
<dbReference type="SUPFAM" id="SSF47757">
    <property type="entry name" value="Chemotaxis receptor methyltransferase CheR, N-terminal domain"/>
    <property type="match status" value="1"/>
</dbReference>